<dbReference type="AlphaFoldDB" id="A0AAV4Q4B4"/>
<proteinExistence type="predicted"/>
<protein>
    <submittedName>
        <fullName evidence="2">Uncharacterized protein</fullName>
    </submittedName>
</protein>
<feature type="region of interest" description="Disordered" evidence="1">
    <location>
        <begin position="1"/>
        <end position="22"/>
    </location>
</feature>
<dbReference type="EMBL" id="BPLR01005642">
    <property type="protein sequence ID" value="GIY03946.1"/>
    <property type="molecule type" value="Genomic_DNA"/>
</dbReference>
<keyword evidence="3" id="KW-1185">Reference proteome</keyword>
<gene>
    <name evidence="2" type="ORF">CEXT_685901</name>
</gene>
<comment type="caution">
    <text evidence="2">The sequence shown here is derived from an EMBL/GenBank/DDBJ whole genome shotgun (WGS) entry which is preliminary data.</text>
</comment>
<sequence>MGKKDAKNDFSQTYVGRNNSEESEKDCCSESLCLSFPTKLLHGRRLKLGAENHGIENKTMDWKNIEEKIKEKRKKLCEKNIKKRKTGR</sequence>
<dbReference type="Proteomes" id="UP001054945">
    <property type="component" value="Unassembled WGS sequence"/>
</dbReference>
<evidence type="ECO:0000313" key="3">
    <source>
        <dbReference type="Proteomes" id="UP001054945"/>
    </source>
</evidence>
<feature type="compositionally biased region" description="Polar residues" evidence="1">
    <location>
        <begin position="9"/>
        <end position="18"/>
    </location>
</feature>
<evidence type="ECO:0000313" key="2">
    <source>
        <dbReference type="EMBL" id="GIY03946.1"/>
    </source>
</evidence>
<reference evidence="2 3" key="1">
    <citation type="submission" date="2021-06" db="EMBL/GenBank/DDBJ databases">
        <title>Caerostris extrusa draft genome.</title>
        <authorList>
            <person name="Kono N."/>
            <person name="Arakawa K."/>
        </authorList>
    </citation>
    <scope>NUCLEOTIDE SEQUENCE [LARGE SCALE GENOMIC DNA]</scope>
</reference>
<accession>A0AAV4Q4B4</accession>
<organism evidence="2 3">
    <name type="scientific">Caerostris extrusa</name>
    <name type="common">Bark spider</name>
    <name type="synonym">Caerostris bankana</name>
    <dbReference type="NCBI Taxonomy" id="172846"/>
    <lineage>
        <taxon>Eukaryota</taxon>
        <taxon>Metazoa</taxon>
        <taxon>Ecdysozoa</taxon>
        <taxon>Arthropoda</taxon>
        <taxon>Chelicerata</taxon>
        <taxon>Arachnida</taxon>
        <taxon>Araneae</taxon>
        <taxon>Araneomorphae</taxon>
        <taxon>Entelegynae</taxon>
        <taxon>Araneoidea</taxon>
        <taxon>Araneidae</taxon>
        <taxon>Caerostris</taxon>
    </lineage>
</organism>
<evidence type="ECO:0000256" key="1">
    <source>
        <dbReference type="SAM" id="MobiDB-lite"/>
    </source>
</evidence>
<name>A0AAV4Q4B4_CAEEX</name>